<organism evidence="1 2">
    <name type="scientific">Acaulospora morrowiae</name>
    <dbReference type="NCBI Taxonomy" id="94023"/>
    <lineage>
        <taxon>Eukaryota</taxon>
        <taxon>Fungi</taxon>
        <taxon>Fungi incertae sedis</taxon>
        <taxon>Mucoromycota</taxon>
        <taxon>Glomeromycotina</taxon>
        <taxon>Glomeromycetes</taxon>
        <taxon>Diversisporales</taxon>
        <taxon>Acaulosporaceae</taxon>
        <taxon>Acaulospora</taxon>
    </lineage>
</organism>
<name>A0A9N9GR12_9GLOM</name>
<protein>
    <submittedName>
        <fullName evidence="1">11429_t:CDS:1</fullName>
    </submittedName>
</protein>
<accession>A0A9N9GR12</accession>
<reference evidence="1" key="1">
    <citation type="submission" date="2021-06" db="EMBL/GenBank/DDBJ databases">
        <authorList>
            <person name="Kallberg Y."/>
            <person name="Tangrot J."/>
            <person name="Rosling A."/>
        </authorList>
    </citation>
    <scope>NUCLEOTIDE SEQUENCE</scope>
    <source>
        <strain evidence="1">CL551</strain>
    </source>
</reference>
<gene>
    <name evidence="1" type="ORF">AMORRO_LOCUS8610</name>
</gene>
<sequence length="132" mass="15716">MALLSDNNYYWKKLIFASNLIYISRILNYLKDAYFYYVNMEEQGYKSLIVVFIYGICGDYYWGDLVGESQFRRFYIIIKYGGIRGGNNTNHEKSKLMLKHNDRVGKILKVKDIEFDIEFDDQLGKKVYEDIL</sequence>
<dbReference type="AlphaFoldDB" id="A0A9N9GR12"/>
<evidence type="ECO:0000313" key="1">
    <source>
        <dbReference type="EMBL" id="CAG8619878.1"/>
    </source>
</evidence>
<comment type="caution">
    <text evidence="1">The sequence shown here is derived from an EMBL/GenBank/DDBJ whole genome shotgun (WGS) entry which is preliminary data.</text>
</comment>
<dbReference type="Pfam" id="PF20480">
    <property type="entry name" value="DUF6720"/>
    <property type="match status" value="1"/>
</dbReference>
<keyword evidence="2" id="KW-1185">Reference proteome</keyword>
<dbReference type="InterPro" id="IPR046566">
    <property type="entry name" value="DUF6720"/>
</dbReference>
<evidence type="ECO:0000313" key="2">
    <source>
        <dbReference type="Proteomes" id="UP000789342"/>
    </source>
</evidence>
<dbReference type="Proteomes" id="UP000789342">
    <property type="component" value="Unassembled WGS sequence"/>
</dbReference>
<dbReference type="EMBL" id="CAJVPV010007513">
    <property type="protein sequence ID" value="CAG8619878.1"/>
    <property type="molecule type" value="Genomic_DNA"/>
</dbReference>
<proteinExistence type="predicted"/>